<feature type="transmembrane region" description="Helical" evidence="9">
    <location>
        <begin position="398"/>
        <end position="421"/>
    </location>
</feature>
<dbReference type="GO" id="GO:0018996">
    <property type="term" value="P:molting cycle, collagen and cuticulin-based cuticle"/>
    <property type="evidence" value="ECO:0007669"/>
    <property type="project" value="TreeGrafter"/>
</dbReference>
<comment type="similarity">
    <text evidence="2">Belongs to the patched family.</text>
</comment>
<feature type="compositionally biased region" description="Acidic residues" evidence="8">
    <location>
        <begin position="1"/>
        <end position="10"/>
    </location>
</feature>
<protein>
    <recommendedName>
        <fullName evidence="10">SSD domain-containing protein</fullName>
    </recommendedName>
</protein>
<evidence type="ECO:0000256" key="5">
    <source>
        <dbReference type="ARBA" id="ARBA00022989"/>
    </source>
</evidence>
<dbReference type="InterPro" id="IPR003392">
    <property type="entry name" value="PTHD_SSD"/>
</dbReference>
<feature type="compositionally biased region" description="Low complexity" evidence="8">
    <location>
        <begin position="38"/>
        <end position="50"/>
    </location>
</feature>
<gene>
    <name evidence="11" type="ORF">WR25_10558</name>
</gene>
<sequence>MRSAALDEEVGCSSAPTKCVGGKDAENRATDADPCGGNSSSKSTNSPSTSENFGQKAENEALIIPQLDLTGAQIEDDIIKNTQTQRSQPRRKLISLWSYFTLRGFFQLVGRTVGMQPYAYLTVAALLSSQALGMYWMVLKDRIRDGYTPTNAPSRVETDIIREFWNSSGDPMITMMLLKARDKGSMHRPEYLDESQRVIDFLYNNFTVEHKGVTLRFSEMCAPYCNMNKVLQLFKMGYDNELKRVTNGQSPSTTNNLSYPVASIGGISINLDRSFFGVRLQNKSLNATKDKGLPIEKRITNMEHVELVLTLFRGDRENQLRDEQLSKWELAAYEWSIKTYKGNLVELQLVGTEILDSEMMKDGKRMTPFFAAGFGFMITFVSVCVFLSAIYYDALDRGKILVGIGAVTCPILAIVSTYGLISMLGLRINSFMLVMPFLVMGIGVDSCFLMIHSWQRMSRNGYSVVERMGMVYEEVCPSITITSLTDFLSFAIGALAPTPETRLFCLATSIAMAFTFILQLVFFGPILALATRFEHNDTKPRQAIGWRDKVDRVWQKILRIYCRLIGHRIFTICIVSATCVYWYFGIIGLMNMKTRLDVAKILPKNSPLQQPNYILTHIVWSEYHPVTVLINNPFDVTNRTQTNRFWELVDEFQSMPNAKGPESSLIWLKDYIHFSYYGEPYDNALKSVLSDWDFLLGDNEPNKPIDPFKANLTTTKLGQFLRSPFYEHWGPFMKVSNSSEGRLKIDRFWMTIAYQNTSSWETRIGLMEQWRSIVARYKDLNATVWEPNGMFIDQMLSLRSTAVQTGILTLLCMIVVCSIFIPNPCSVITASIAIASISLGVMGFLSWWHFDLDPVVMAAVLMSIGLSVDFIAHVSYHYQLTNKKVIVDGRVVKVPVKGPQEKLEHTMASVGWPMIQAGVSTICCILPLLFLASYSPSVFVAAIFLVVSWGMLHGLVILPSFLGSLPDCLTDANCYRLFLSTSSEKSCRYAGRRDTDEELETFDVMHQKVQNPHDGDSKRHLNTTQEF</sequence>
<dbReference type="Proteomes" id="UP000218231">
    <property type="component" value="Unassembled WGS sequence"/>
</dbReference>
<feature type="compositionally biased region" description="Basic and acidic residues" evidence="8">
    <location>
        <begin position="21"/>
        <end position="31"/>
    </location>
</feature>
<dbReference type="GO" id="GO:0030659">
    <property type="term" value="C:cytoplasmic vesicle membrane"/>
    <property type="evidence" value="ECO:0007669"/>
    <property type="project" value="TreeGrafter"/>
</dbReference>
<evidence type="ECO:0000256" key="7">
    <source>
        <dbReference type="ARBA" id="ARBA00023180"/>
    </source>
</evidence>
<evidence type="ECO:0000313" key="11">
    <source>
        <dbReference type="EMBL" id="PAV64923.1"/>
    </source>
</evidence>
<dbReference type="AlphaFoldDB" id="A0A2A2JTC4"/>
<dbReference type="InterPro" id="IPR000731">
    <property type="entry name" value="SSD"/>
</dbReference>
<name>A0A2A2JTC4_9BILA</name>
<dbReference type="PANTHER" id="PTHR10796">
    <property type="entry name" value="PATCHED-RELATED"/>
    <property type="match status" value="1"/>
</dbReference>
<proteinExistence type="inferred from homology"/>
<dbReference type="PANTHER" id="PTHR10796:SF90">
    <property type="entry name" value="SSD DOMAIN-CONTAINING PROTEIN"/>
    <property type="match status" value="1"/>
</dbReference>
<organism evidence="11 12">
    <name type="scientific">Diploscapter pachys</name>
    <dbReference type="NCBI Taxonomy" id="2018661"/>
    <lineage>
        <taxon>Eukaryota</taxon>
        <taxon>Metazoa</taxon>
        <taxon>Ecdysozoa</taxon>
        <taxon>Nematoda</taxon>
        <taxon>Chromadorea</taxon>
        <taxon>Rhabditida</taxon>
        <taxon>Rhabditina</taxon>
        <taxon>Rhabditomorpha</taxon>
        <taxon>Rhabditoidea</taxon>
        <taxon>Rhabditidae</taxon>
        <taxon>Diploscapter</taxon>
    </lineage>
</organism>
<feature type="transmembrane region" description="Helical" evidence="9">
    <location>
        <begin position="475"/>
        <end position="496"/>
    </location>
</feature>
<feature type="transmembrane region" description="Helical" evidence="9">
    <location>
        <begin position="569"/>
        <end position="590"/>
    </location>
</feature>
<feature type="transmembrane region" description="Helical" evidence="9">
    <location>
        <begin position="827"/>
        <end position="848"/>
    </location>
</feature>
<dbReference type="PROSITE" id="PS50156">
    <property type="entry name" value="SSD"/>
    <property type="match status" value="1"/>
</dbReference>
<feature type="domain" description="SSD" evidence="10">
    <location>
        <begin position="368"/>
        <end position="529"/>
    </location>
</feature>
<evidence type="ECO:0000256" key="9">
    <source>
        <dbReference type="SAM" id="Phobius"/>
    </source>
</evidence>
<dbReference type="STRING" id="2018661.A0A2A2JTC4"/>
<keyword evidence="6 9" id="KW-0472">Membrane</keyword>
<dbReference type="GO" id="GO:0006897">
    <property type="term" value="P:endocytosis"/>
    <property type="evidence" value="ECO:0007669"/>
    <property type="project" value="TreeGrafter"/>
</dbReference>
<keyword evidence="5 9" id="KW-1133">Transmembrane helix</keyword>
<evidence type="ECO:0000256" key="8">
    <source>
        <dbReference type="SAM" id="MobiDB-lite"/>
    </source>
</evidence>
<feature type="transmembrane region" description="Helical" evidence="9">
    <location>
        <begin position="369"/>
        <end position="392"/>
    </location>
</feature>
<accession>A0A2A2JTC4</accession>
<evidence type="ECO:0000256" key="1">
    <source>
        <dbReference type="ARBA" id="ARBA00004651"/>
    </source>
</evidence>
<evidence type="ECO:0000256" key="2">
    <source>
        <dbReference type="ARBA" id="ARBA00005585"/>
    </source>
</evidence>
<dbReference type="InterPro" id="IPR051697">
    <property type="entry name" value="Patched_domain-protein"/>
</dbReference>
<keyword evidence="7" id="KW-0325">Glycoprotein</keyword>
<comment type="caution">
    <text evidence="11">The sequence shown here is derived from an EMBL/GenBank/DDBJ whole genome shotgun (WGS) entry which is preliminary data.</text>
</comment>
<dbReference type="SUPFAM" id="SSF82866">
    <property type="entry name" value="Multidrug efflux transporter AcrB transmembrane domain"/>
    <property type="match status" value="2"/>
</dbReference>
<feature type="transmembrane region" description="Helical" evidence="9">
    <location>
        <begin position="938"/>
        <end position="962"/>
    </location>
</feature>
<feature type="transmembrane region" description="Helical" evidence="9">
    <location>
        <begin position="433"/>
        <end position="455"/>
    </location>
</feature>
<feature type="transmembrane region" description="Helical" evidence="9">
    <location>
        <begin position="855"/>
        <end position="876"/>
    </location>
</feature>
<reference evidence="11 12" key="1">
    <citation type="journal article" date="2017" name="Curr. Biol.">
        <title>Genome architecture and evolution of a unichromosomal asexual nematode.</title>
        <authorList>
            <person name="Fradin H."/>
            <person name="Zegar C."/>
            <person name="Gutwein M."/>
            <person name="Lucas J."/>
            <person name="Kovtun M."/>
            <person name="Corcoran D."/>
            <person name="Baugh L.R."/>
            <person name="Kiontke K."/>
            <person name="Gunsalus K."/>
            <person name="Fitch D.H."/>
            <person name="Piano F."/>
        </authorList>
    </citation>
    <scope>NUCLEOTIDE SEQUENCE [LARGE SCALE GENOMIC DNA]</scope>
    <source>
        <strain evidence="11">PF1309</strain>
    </source>
</reference>
<dbReference type="EMBL" id="LIAE01010233">
    <property type="protein sequence ID" value="PAV64923.1"/>
    <property type="molecule type" value="Genomic_DNA"/>
</dbReference>
<keyword evidence="12" id="KW-1185">Reference proteome</keyword>
<dbReference type="Pfam" id="PF02460">
    <property type="entry name" value="Patched"/>
    <property type="match status" value="1"/>
</dbReference>
<dbReference type="FunFam" id="1.20.1640.10:FF:000013">
    <property type="entry name" value="PaTched Related family"/>
    <property type="match status" value="1"/>
</dbReference>
<evidence type="ECO:0000259" key="10">
    <source>
        <dbReference type="PROSITE" id="PS50156"/>
    </source>
</evidence>
<comment type="subcellular location">
    <subcellularLocation>
        <location evidence="1">Cell membrane</location>
        <topology evidence="1">Multi-pass membrane protein</topology>
    </subcellularLocation>
</comment>
<evidence type="ECO:0000256" key="3">
    <source>
        <dbReference type="ARBA" id="ARBA00022475"/>
    </source>
</evidence>
<feature type="transmembrane region" description="Helical" evidence="9">
    <location>
        <begin position="802"/>
        <end position="821"/>
    </location>
</feature>
<keyword evidence="3" id="KW-1003">Cell membrane</keyword>
<keyword evidence="4 9" id="KW-0812">Transmembrane</keyword>
<evidence type="ECO:0000313" key="12">
    <source>
        <dbReference type="Proteomes" id="UP000218231"/>
    </source>
</evidence>
<dbReference type="Gene3D" id="1.20.1640.10">
    <property type="entry name" value="Multidrug efflux transporter AcrB transmembrane domain"/>
    <property type="match status" value="2"/>
</dbReference>
<dbReference type="GO" id="GO:0005886">
    <property type="term" value="C:plasma membrane"/>
    <property type="evidence" value="ECO:0007669"/>
    <property type="project" value="UniProtKB-SubCell"/>
</dbReference>
<feature type="region of interest" description="Disordered" evidence="8">
    <location>
        <begin position="1"/>
        <end position="54"/>
    </location>
</feature>
<evidence type="ECO:0000256" key="4">
    <source>
        <dbReference type="ARBA" id="ARBA00022692"/>
    </source>
</evidence>
<dbReference type="OrthoDB" id="6510177at2759"/>
<feature type="transmembrane region" description="Helical" evidence="9">
    <location>
        <begin position="503"/>
        <end position="530"/>
    </location>
</feature>
<feature type="transmembrane region" description="Helical" evidence="9">
    <location>
        <begin position="910"/>
        <end position="931"/>
    </location>
</feature>
<evidence type="ECO:0000256" key="6">
    <source>
        <dbReference type="ARBA" id="ARBA00023136"/>
    </source>
</evidence>